<dbReference type="GO" id="GO:0098046">
    <property type="term" value="C:type V protein secretion system complex"/>
    <property type="evidence" value="ECO:0007669"/>
    <property type="project" value="TreeGrafter"/>
</dbReference>
<dbReference type="InterPro" id="IPR051544">
    <property type="entry name" value="TPS_OM_transporter"/>
</dbReference>
<dbReference type="eggNOG" id="COG2831">
    <property type="taxonomic scope" value="Bacteria"/>
</dbReference>
<evidence type="ECO:0000259" key="2">
    <source>
        <dbReference type="Pfam" id="PF03865"/>
    </source>
</evidence>
<sequence length="581" mass="63546">MGALFLSVISAEAMALDGGVAPIELPAVAHSDLSGVLDAAIVQDNEHSWLTSRNHSTAPSRSDAMLSDDMKADWPKGRCVRIDSIRMPGLQLIPKRLETRVSAMVQPHARQCVDPGRLDALTRRINEVLQVDGKPEAIAELPDRPIVNGVLTLRFRDTAMAARRSRASGGGTSIRLRSPESIEPPKSKATVKTRSMPVYGLGRWTDTSQRSTSEPQQAMPLAGIEQNSVAPTVTLQRVQNHWLASHLQFAGNSAQSDEGHHGRIGLAANGLVQADHDIRLDFNESASQRVENESEAIAFSYSFPLGANRFSLYANSYEHQSTVVGDEGKYEASGEGRKFNVSNRRSLFSFAGMSFDSVMSMSSSQARYFERGEWIEDSSRQLSKFTLEGATSRDLWFDVRSTTRISAVSGLEVLSKDYDMEESLDEDDRFHKFSISSSLSKELYSWQWGVTGRYQFSPSDLPDSEYLLVAGPAMIAGFNGQSLAAAEGGWLRVDANSPSFGVPLLSDLRSDIRFSVLQGWVPYDDMQSDRYGSASAAEISLRFQGRGLRADVSVGRMLGSSSLSTDKPDVPDVSLSLSLGL</sequence>
<dbReference type="PANTHER" id="PTHR34597:SF3">
    <property type="entry name" value="OUTER MEMBRANE TRANSPORTER CDIB"/>
    <property type="match status" value="1"/>
</dbReference>
<dbReference type="Proteomes" id="UP000013165">
    <property type="component" value="Unassembled WGS sequence"/>
</dbReference>
<organism evidence="3 4">
    <name type="scientific">Marinobacter nanhaiticus D15-8W</name>
    <dbReference type="NCBI Taxonomy" id="626887"/>
    <lineage>
        <taxon>Bacteria</taxon>
        <taxon>Pseudomonadati</taxon>
        <taxon>Pseudomonadota</taxon>
        <taxon>Gammaproteobacteria</taxon>
        <taxon>Pseudomonadales</taxon>
        <taxon>Marinobacteraceae</taxon>
        <taxon>Marinobacter</taxon>
    </lineage>
</organism>
<dbReference type="PATRIC" id="fig|626887.3.peg.4613"/>
<feature type="region of interest" description="Disordered" evidence="1">
    <location>
        <begin position="163"/>
        <end position="190"/>
    </location>
</feature>
<name>N6WTH3_9GAMM</name>
<dbReference type="STRING" id="626887.J057_23075"/>
<proteinExistence type="predicted"/>
<dbReference type="InterPro" id="IPR005565">
    <property type="entry name" value="Hemolysn_activator_HlyB_C"/>
</dbReference>
<evidence type="ECO:0000313" key="4">
    <source>
        <dbReference type="Proteomes" id="UP000013165"/>
    </source>
</evidence>
<accession>N6WTH3</accession>
<evidence type="ECO:0000256" key="1">
    <source>
        <dbReference type="SAM" id="MobiDB-lite"/>
    </source>
</evidence>
<dbReference type="Gene3D" id="2.40.160.50">
    <property type="entry name" value="membrane protein fhac: a member of the omp85/tpsb transporter family"/>
    <property type="match status" value="1"/>
</dbReference>
<keyword evidence="4" id="KW-1185">Reference proteome</keyword>
<reference evidence="3 4" key="1">
    <citation type="journal article" date="2013" name="Genome Announc.">
        <title>Genome Sequence of the Polycyclic Aromatic Hydrocarbon-Degrading Bacterium Strain Marinobacter nanhaiticus D15-8WT.</title>
        <authorList>
            <person name="Cui Z."/>
            <person name="Gao W."/>
            <person name="Li Q."/>
            <person name="Xu G."/>
            <person name="Zheng L."/>
        </authorList>
    </citation>
    <scope>NUCLEOTIDE SEQUENCE [LARGE SCALE GENOMIC DNA]</scope>
    <source>
        <strain evidence="3 4">D15-8W</strain>
    </source>
</reference>
<dbReference type="EMBL" id="APLQ01000014">
    <property type="protein sequence ID" value="ENO14327.2"/>
    <property type="molecule type" value="Genomic_DNA"/>
</dbReference>
<dbReference type="Pfam" id="PF03865">
    <property type="entry name" value="ShlB"/>
    <property type="match status" value="1"/>
</dbReference>
<comment type="caution">
    <text evidence="3">The sequence shown here is derived from an EMBL/GenBank/DDBJ whole genome shotgun (WGS) entry which is preliminary data.</text>
</comment>
<feature type="domain" description="Haemolysin activator HlyB C-terminal" evidence="2">
    <location>
        <begin position="235"/>
        <end position="509"/>
    </location>
</feature>
<dbReference type="AlphaFoldDB" id="N6WTH3"/>
<dbReference type="GO" id="GO:0046819">
    <property type="term" value="P:protein secretion by the type V secretion system"/>
    <property type="evidence" value="ECO:0007669"/>
    <property type="project" value="TreeGrafter"/>
</dbReference>
<dbReference type="PANTHER" id="PTHR34597">
    <property type="entry name" value="SLR1661 PROTEIN"/>
    <property type="match status" value="1"/>
</dbReference>
<protein>
    <recommendedName>
        <fullName evidence="2">Haemolysin activator HlyB C-terminal domain-containing protein</fullName>
    </recommendedName>
</protein>
<dbReference type="HOGENOM" id="CLU_479666_0_0_6"/>
<dbReference type="GO" id="GO:0008320">
    <property type="term" value="F:protein transmembrane transporter activity"/>
    <property type="evidence" value="ECO:0007669"/>
    <property type="project" value="TreeGrafter"/>
</dbReference>
<evidence type="ECO:0000313" key="3">
    <source>
        <dbReference type="EMBL" id="ENO14327.2"/>
    </source>
</evidence>
<gene>
    <name evidence="3" type="ORF">J057_23075</name>
</gene>
<feature type="compositionally biased region" description="Basic and acidic residues" evidence="1">
    <location>
        <begin position="177"/>
        <end position="186"/>
    </location>
</feature>